<dbReference type="SUPFAM" id="SSF110849">
    <property type="entry name" value="ParB/Sulfiredoxin"/>
    <property type="match status" value="1"/>
</dbReference>
<comment type="caution">
    <text evidence="1">The sequence shown here is derived from an EMBL/GenBank/DDBJ whole genome shotgun (WGS) entry which is preliminary data.</text>
</comment>
<accession>A0AA87TE51</accession>
<dbReference type="RefSeq" id="WP_016523946.1">
    <property type="nucleotide sequence ID" value="NZ_KE332517.1"/>
</dbReference>
<organism evidence="1 2">
    <name type="scientific">Treponema medium ATCC 700293</name>
    <dbReference type="NCBI Taxonomy" id="1125700"/>
    <lineage>
        <taxon>Bacteria</taxon>
        <taxon>Pseudomonadati</taxon>
        <taxon>Spirochaetota</taxon>
        <taxon>Spirochaetia</taxon>
        <taxon>Spirochaetales</taxon>
        <taxon>Treponemataceae</taxon>
        <taxon>Treponema</taxon>
    </lineage>
</organism>
<gene>
    <name evidence="1" type="ORF">HMPREF9195_02015</name>
</gene>
<sequence length="346" mass="40044">MQSDAFRFQAQEDFSKARNKAWINEMQNVMHPDKKRLLSLNDVKKILKPKNEVYVGLKTVPINKIVGSEGRYNDFDNRFLPRSNELKQRWVNVDQAHLSDIVLPPIQLYELGGLYFVRDGNHRVSVAKTQGVEFIDAEVISLQSEVQLPPDVRLDTLLTAVIRYEKRVFYNETHFGDLTDYWDLDFTAAGRYDVIYNHILVHKYYMNEQQHTEIDSCGGFNTPTRCVVTKGIKADCNHLIRTTYSDACGGVVDFSDALISWFKTVYLPVIAVIDKYKLLSDFKDRTKSDIYVWIVKHWDRLKQKNGNDFSLDDAARDFVELEKTAKAQAPSALSKLKAKFLRLFKK</sequence>
<evidence type="ECO:0000313" key="2">
    <source>
        <dbReference type="Proteomes" id="UP000014634"/>
    </source>
</evidence>
<proteinExistence type="predicted"/>
<name>A0AA87TE51_TREMD</name>
<dbReference type="Proteomes" id="UP000014634">
    <property type="component" value="Unassembled WGS sequence"/>
</dbReference>
<dbReference type="InterPro" id="IPR036086">
    <property type="entry name" value="ParB/Sulfiredoxin_sf"/>
</dbReference>
<dbReference type="EMBL" id="ATFE01000014">
    <property type="protein sequence ID" value="EPF27885.1"/>
    <property type="molecule type" value="Genomic_DNA"/>
</dbReference>
<protein>
    <recommendedName>
        <fullName evidence="3">Transcriptional regulator</fullName>
    </recommendedName>
</protein>
<evidence type="ECO:0000313" key="1">
    <source>
        <dbReference type="EMBL" id="EPF27885.1"/>
    </source>
</evidence>
<dbReference type="AlphaFoldDB" id="A0AA87TE51"/>
<reference evidence="1 2" key="1">
    <citation type="submission" date="2013-04" db="EMBL/GenBank/DDBJ databases">
        <title>The Genome Sequence of Treponema medium ATCC 700293.</title>
        <authorList>
            <consortium name="The Broad Institute Genomics Platform"/>
            <person name="Earl A."/>
            <person name="Ward D."/>
            <person name="Feldgarden M."/>
            <person name="Gevers D."/>
            <person name="Leonetti C."/>
            <person name="Blanton J.M."/>
            <person name="Dewhirst F.E."/>
            <person name="Izard J."/>
            <person name="Walker B."/>
            <person name="Young S."/>
            <person name="Zeng Q."/>
            <person name="Gargeya S."/>
            <person name="Fitzgerald M."/>
            <person name="Haas B."/>
            <person name="Abouelleil A."/>
            <person name="Allen A.W."/>
            <person name="Alvarado L."/>
            <person name="Arachchi H.M."/>
            <person name="Berlin A.M."/>
            <person name="Chapman S.B."/>
            <person name="Gainer-Dewar J."/>
            <person name="Goldberg J."/>
            <person name="Griggs A."/>
            <person name="Gujja S."/>
            <person name="Hansen M."/>
            <person name="Howarth C."/>
            <person name="Imamovic A."/>
            <person name="Ireland A."/>
            <person name="Larimer J."/>
            <person name="McCowan C."/>
            <person name="Murphy C."/>
            <person name="Pearson M."/>
            <person name="Poon T.W."/>
            <person name="Priest M."/>
            <person name="Roberts A."/>
            <person name="Saif S."/>
            <person name="Shea T."/>
            <person name="Sisk P."/>
            <person name="Sykes S."/>
            <person name="Wortman J."/>
            <person name="Nusbaum C."/>
            <person name="Birren B."/>
        </authorList>
    </citation>
    <scope>NUCLEOTIDE SEQUENCE [LARGE SCALE GENOMIC DNA]</scope>
    <source>
        <strain evidence="1 2">ATCC 700293</strain>
    </source>
</reference>
<evidence type="ECO:0008006" key="3">
    <source>
        <dbReference type="Google" id="ProtNLM"/>
    </source>
</evidence>